<reference evidence="2 3" key="1">
    <citation type="submission" date="2024-07" db="EMBL/GenBank/DDBJ databases">
        <title>Marimonas sp.nov., isolated from tidal-flat sediment.</title>
        <authorList>
            <person name="Jayan J.N."/>
            <person name="Lee S.S."/>
        </authorList>
    </citation>
    <scope>NUCLEOTIDE SEQUENCE [LARGE SCALE GENOMIC DNA]</scope>
    <source>
        <strain evidence="2 3">MJW-29</strain>
    </source>
</reference>
<dbReference type="RefSeq" id="WP_367879208.1">
    <property type="nucleotide sequence ID" value="NZ_JBFNXX010000016.1"/>
</dbReference>
<dbReference type="PANTHER" id="PTHR43355:SF2">
    <property type="entry name" value="FLAVIN REDUCTASE (NADPH)"/>
    <property type="match status" value="1"/>
</dbReference>
<dbReference type="EMBL" id="JBFNXX010000016">
    <property type="protein sequence ID" value="MEW9921508.1"/>
    <property type="molecule type" value="Genomic_DNA"/>
</dbReference>
<protein>
    <submittedName>
        <fullName evidence="2">NAD(P)-dependent oxidoreductase</fullName>
    </submittedName>
</protein>
<comment type="caution">
    <text evidence="2">The sequence shown here is derived from an EMBL/GenBank/DDBJ whole genome shotgun (WGS) entry which is preliminary data.</text>
</comment>
<dbReference type="Pfam" id="PF13460">
    <property type="entry name" value="NAD_binding_10"/>
    <property type="match status" value="1"/>
</dbReference>
<dbReference type="Proteomes" id="UP001556098">
    <property type="component" value="Unassembled WGS sequence"/>
</dbReference>
<evidence type="ECO:0000313" key="3">
    <source>
        <dbReference type="Proteomes" id="UP001556098"/>
    </source>
</evidence>
<name>A0ABV3RTZ6_9RHOB</name>
<dbReference type="Gene3D" id="3.40.50.720">
    <property type="entry name" value="NAD(P)-binding Rossmann-like Domain"/>
    <property type="match status" value="1"/>
</dbReference>
<dbReference type="InterPro" id="IPR036291">
    <property type="entry name" value="NAD(P)-bd_dom_sf"/>
</dbReference>
<dbReference type="InterPro" id="IPR016040">
    <property type="entry name" value="NAD(P)-bd_dom"/>
</dbReference>
<evidence type="ECO:0000259" key="1">
    <source>
        <dbReference type="Pfam" id="PF13460"/>
    </source>
</evidence>
<evidence type="ECO:0000313" key="2">
    <source>
        <dbReference type="EMBL" id="MEW9921508.1"/>
    </source>
</evidence>
<organism evidence="2 3">
    <name type="scientific">Sulfitobacter sediminis</name>
    <dbReference type="NCBI Taxonomy" id="3234186"/>
    <lineage>
        <taxon>Bacteria</taxon>
        <taxon>Pseudomonadati</taxon>
        <taxon>Pseudomonadota</taxon>
        <taxon>Alphaproteobacteria</taxon>
        <taxon>Rhodobacterales</taxon>
        <taxon>Roseobacteraceae</taxon>
        <taxon>Sulfitobacter</taxon>
    </lineage>
</organism>
<keyword evidence="3" id="KW-1185">Reference proteome</keyword>
<dbReference type="PANTHER" id="PTHR43355">
    <property type="entry name" value="FLAVIN REDUCTASE (NADPH)"/>
    <property type="match status" value="1"/>
</dbReference>
<dbReference type="SUPFAM" id="SSF51735">
    <property type="entry name" value="NAD(P)-binding Rossmann-fold domains"/>
    <property type="match status" value="1"/>
</dbReference>
<gene>
    <name evidence="2" type="ORF">AB2B41_18010</name>
</gene>
<feature type="domain" description="NAD(P)-binding" evidence="1">
    <location>
        <begin position="15"/>
        <end position="206"/>
    </location>
</feature>
<dbReference type="InterPro" id="IPR051606">
    <property type="entry name" value="Polyketide_Oxido-like"/>
</dbReference>
<sequence length="236" mass="25734">MTNTSTSPLTLVIFGASGSTGKSAVAAARARGHRVRAVDHHVPDDTSDDEGITHVQGDVLKDDLRPHVRDADAVLSCLGVGNDPATLLDPPPLYSKGTEAICDAMEAEGIKRLITISATFVETRDRGPIWFKLPAMTGLHLVFEQMKEMEANLRARPALDWTAVRPGWLMEGKVTGDYTVQPDVIPDDMVRTRHADLADFIVRLAETRDWVHATPAIARPEAAEHTSPRAVAEEIF</sequence>
<proteinExistence type="predicted"/>
<accession>A0ABV3RTZ6</accession>